<dbReference type="InterPro" id="IPR041078">
    <property type="entry name" value="Plavaka"/>
</dbReference>
<dbReference type="eggNOG" id="ENOG502SKHB">
    <property type="taxonomic scope" value="Eukaryota"/>
</dbReference>
<keyword evidence="2" id="KW-1185">Reference proteome</keyword>
<protein>
    <submittedName>
        <fullName evidence="1">Uncharacterized protein</fullName>
    </submittedName>
</protein>
<dbReference type="KEGG" id="cput:CONPUDRAFT_68217"/>
<evidence type="ECO:0000313" key="2">
    <source>
        <dbReference type="Proteomes" id="UP000053558"/>
    </source>
</evidence>
<gene>
    <name evidence="1" type="ORF">CONPUDRAFT_68217</name>
</gene>
<dbReference type="OMA" id="WHRNIAN"/>
<organism evidence="1 2">
    <name type="scientific">Coniophora puteana (strain RWD-64-598)</name>
    <name type="common">Brown rot fungus</name>
    <dbReference type="NCBI Taxonomy" id="741705"/>
    <lineage>
        <taxon>Eukaryota</taxon>
        <taxon>Fungi</taxon>
        <taxon>Dikarya</taxon>
        <taxon>Basidiomycota</taxon>
        <taxon>Agaricomycotina</taxon>
        <taxon>Agaricomycetes</taxon>
        <taxon>Agaricomycetidae</taxon>
        <taxon>Boletales</taxon>
        <taxon>Coniophorineae</taxon>
        <taxon>Coniophoraceae</taxon>
        <taxon>Coniophora</taxon>
    </lineage>
</organism>
<dbReference type="OrthoDB" id="3208495at2759"/>
<dbReference type="Pfam" id="PF18759">
    <property type="entry name" value="Plavaka"/>
    <property type="match status" value="1"/>
</dbReference>
<reference evidence="2" key="1">
    <citation type="journal article" date="2012" name="Science">
        <title>The Paleozoic origin of enzymatic lignin decomposition reconstructed from 31 fungal genomes.</title>
        <authorList>
            <person name="Floudas D."/>
            <person name="Binder M."/>
            <person name="Riley R."/>
            <person name="Barry K."/>
            <person name="Blanchette R.A."/>
            <person name="Henrissat B."/>
            <person name="Martinez A.T."/>
            <person name="Otillar R."/>
            <person name="Spatafora J.W."/>
            <person name="Yadav J.S."/>
            <person name="Aerts A."/>
            <person name="Benoit I."/>
            <person name="Boyd A."/>
            <person name="Carlson A."/>
            <person name="Copeland A."/>
            <person name="Coutinho P.M."/>
            <person name="de Vries R.P."/>
            <person name="Ferreira P."/>
            <person name="Findley K."/>
            <person name="Foster B."/>
            <person name="Gaskell J."/>
            <person name="Glotzer D."/>
            <person name="Gorecki P."/>
            <person name="Heitman J."/>
            <person name="Hesse C."/>
            <person name="Hori C."/>
            <person name="Igarashi K."/>
            <person name="Jurgens J.A."/>
            <person name="Kallen N."/>
            <person name="Kersten P."/>
            <person name="Kohler A."/>
            <person name="Kuees U."/>
            <person name="Kumar T.K.A."/>
            <person name="Kuo A."/>
            <person name="LaButti K."/>
            <person name="Larrondo L.F."/>
            <person name="Lindquist E."/>
            <person name="Ling A."/>
            <person name="Lombard V."/>
            <person name="Lucas S."/>
            <person name="Lundell T."/>
            <person name="Martin R."/>
            <person name="McLaughlin D.J."/>
            <person name="Morgenstern I."/>
            <person name="Morin E."/>
            <person name="Murat C."/>
            <person name="Nagy L.G."/>
            <person name="Nolan M."/>
            <person name="Ohm R.A."/>
            <person name="Patyshakuliyeva A."/>
            <person name="Rokas A."/>
            <person name="Ruiz-Duenas F.J."/>
            <person name="Sabat G."/>
            <person name="Salamov A."/>
            <person name="Samejima M."/>
            <person name="Schmutz J."/>
            <person name="Slot J.C."/>
            <person name="St John F."/>
            <person name="Stenlid J."/>
            <person name="Sun H."/>
            <person name="Sun S."/>
            <person name="Syed K."/>
            <person name="Tsang A."/>
            <person name="Wiebenga A."/>
            <person name="Young D."/>
            <person name="Pisabarro A."/>
            <person name="Eastwood D.C."/>
            <person name="Martin F."/>
            <person name="Cullen D."/>
            <person name="Grigoriev I.V."/>
            <person name="Hibbett D.S."/>
        </authorList>
    </citation>
    <scope>NUCLEOTIDE SEQUENCE [LARGE SCALE GENOMIC DNA]</scope>
    <source>
        <strain evidence="2">RWD-64-598 SS2</strain>
    </source>
</reference>
<sequence>MAPFTNPTCGILFTYFEGGEKTKSVKDARWLKSLLQHPLYSDHELDAYDPDTEKQRLNRFLDTGDNAFGTDYGWKESSVEIPLPFEGRKTRRGENEAPKLTVNGVWHRNIANIVQSALEDPIFTTYNTTPFEQRWKTSDNRDIRVFSELYSSQAVLDAYEEINSAPRAPGDNLERIVVPLMLWSDATLLANFGEASLWPIYLFLGNQSKYVRGKPTSQSCHHLAYIPKLPDDWQNTYAGIFGKPPTRDVHTHLKRELIQAIWALLLRDKGFRRAYREGIVTKCGDGITRRGLIRFATYSGDYPEKIILCTIKFLGQMPCPRCFVLKVNIPDMGTRKDMECRQNIRTDTMQRQELVQKARNKIFKKGCPVNSKKITSLLGKYSYVPTTNAFSEFLFEENVNYFSLFPVDLLHEFELGVWKAVLIHLVRMVYSLGGSAIQVVNDRYAIW</sequence>
<dbReference type="GeneID" id="19208633"/>
<name>R7SCI7_CONPW</name>
<dbReference type="EMBL" id="JH711613">
    <property type="protein sequence ID" value="EIW73873.1"/>
    <property type="molecule type" value="Genomic_DNA"/>
</dbReference>
<evidence type="ECO:0000313" key="1">
    <source>
        <dbReference type="EMBL" id="EIW73873.1"/>
    </source>
</evidence>
<proteinExistence type="predicted"/>
<dbReference type="Proteomes" id="UP000053558">
    <property type="component" value="Unassembled WGS sequence"/>
</dbReference>
<dbReference type="RefSeq" id="XP_007775949.1">
    <property type="nucleotide sequence ID" value="XM_007777759.1"/>
</dbReference>
<accession>R7SCI7</accession>
<dbReference type="AlphaFoldDB" id="R7SCI7"/>